<protein>
    <recommendedName>
        <fullName evidence="5 6">Eukaryotic translation initiation factor 3 subunit B</fullName>
        <shortName evidence="5 6">eIF3b</shortName>
    </recommendedName>
    <alternativeName>
        <fullName evidence="5">Eukaryotic translation initiation factor 3 subunit 9</fullName>
    </alternativeName>
</protein>
<dbReference type="GO" id="GO:0016282">
    <property type="term" value="C:eukaryotic 43S preinitiation complex"/>
    <property type="evidence" value="ECO:0007669"/>
    <property type="project" value="UniProtKB-UniRule"/>
</dbReference>
<dbReference type="PROSITE" id="PS50102">
    <property type="entry name" value="RRM"/>
    <property type="match status" value="1"/>
</dbReference>
<evidence type="ECO:0000256" key="1">
    <source>
        <dbReference type="ARBA" id="ARBA00022490"/>
    </source>
</evidence>
<name>A0A9W7BQL6_9STRA</name>
<dbReference type="PANTHER" id="PTHR14068:SF0">
    <property type="entry name" value="EUKARYOTIC TRANSLATION INITIATION FACTOR 3 SUBUNIT B"/>
    <property type="match status" value="1"/>
</dbReference>
<evidence type="ECO:0000259" key="8">
    <source>
        <dbReference type="PROSITE" id="PS50102"/>
    </source>
</evidence>
<evidence type="ECO:0000256" key="3">
    <source>
        <dbReference type="ARBA" id="ARBA00022884"/>
    </source>
</evidence>
<dbReference type="InterPro" id="IPR012677">
    <property type="entry name" value="Nucleotide-bd_a/b_plait_sf"/>
</dbReference>
<evidence type="ECO:0000313" key="9">
    <source>
        <dbReference type="EMBL" id="GMH91629.1"/>
    </source>
</evidence>
<dbReference type="InterPro" id="IPR015943">
    <property type="entry name" value="WD40/YVTN_repeat-like_dom_sf"/>
</dbReference>
<feature type="coiled-coil region" evidence="7">
    <location>
        <begin position="607"/>
        <end position="634"/>
    </location>
</feature>
<dbReference type="InterPro" id="IPR035979">
    <property type="entry name" value="RBD_domain_sf"/>
</dbReference>
<dbReference type="InterPro" id="IPR011400">
    <property type="entry name" value="EIF3B"/>
</dbReference>
<keyword evidence="2 5" id="KW-0396">Initiation factor</keyword>
<dbReference type="InterPro" id="IPR000504">
    <property type="entry name" value="RRM_dom"/>
</dbReference>
<evidence type="ECO:0000313" key="10">
    <source>
        <dbReference type="Proteomes" id="UP001165085"/>
    </source>
</evidence>
<dbReference type="SUPFAM" id="SSF82171">
    <property type="entry name" value="DPP6 N-terminal domain-like"/>
    <property type="match status" value="1"/>
</dbReference>
<keyword evidence="3 5" id="KW-0694">RNA-binding</keyword>
<dbReference type="InterPro" id="IPR013979">
    <property type="entry name" value="TIF_beta_prop-like"/>
</dbReference>
<gene>
    <name evidence="9" type="ORF">TrST_g4274</name>
</gene>
<organism evidence="9 10">
    <name type="scientific">Triparma strigata</name>
    <dbReference type="NCBI Taxonomy" id="1606541"/>
    <lineage>
        <taxon>Eukaryota</taxon>
        <taxon>Sar</taxon>
        <taxon>Stramenopiles</taxon>
        <taxon>Ochrophyta</taxon>
        <taxon>Bolidophyceae</taxon>
        <taxon>Parmales</taxon>
        <taxon>Triparmaceae</taxon>
        <taxon>Triparma</taxon>
    </lineage>
</organism>
<dbReference type="GO" id="GO:0003743">
    <property type="term" value="F:translation initiation factor activity"/>
    <property type="evidence" value="ECO:0007669"/>
    <property type="project" value="UniProtKB-UniRule"/>
</dbReference>
<keyword evidence="7" id="KW-0175">Coiled coil</keyword>
<keyword evidence="4 5" id="KW-0648">Protein biosynthesis</keyword>
<comment type="caution">
    <text evidence="9">The sequence shown here is derived from an EMBL/GenBank/DDBJ whole genome shotgun (WGS) entry which is preliminary data.</text>
</comment>
<comment type="subunit">
    <text evidence="5 6">Component of the eukaryotic translation initiation factor 3 (eIF-3) complex.</text>
</comment>
<comment type="function">
    <text evidence="5">RNA-binding component of the eukaryotic translation initiation factor 3 (eIF-3) complex, which is involved in protein synthesis of a specialized repertoire of mRNAs and, together with other initiation factors, stimulates binding of mRNA and methionyl-tRNAi to the 40S ribosome. The eIF-3 complex specifically targets and initiates translation of a subset of mRNAs involved in cell proliferation.</text>
</comment>
<dbReference type="SMART" id="SM00360">
    <property type="entry name" value="RRM"/>
    <property type="match status" value="1"/>
</dbReference>
<comment type="similarity">
    <text evidence="5 6">Belongs to the eIF-3 subunit B family.</text>
</comment>
<dbReference type="GO" id="GO:0033290">
    <property type="term" value="C:eukaryotic 48S preinitiation complex"/>
    <property type="evidence" value="ECO:0007669"/>
    <property type="project" value="UniProtKB-UniRule"/>
</dbReference>
<dbReference type="AlphaFoldDB" id="A0A9W7BQL6"/>
<feature type="domain" description="RRM" evidence="8">
    <location>
        <begin position="33"/>
        <end position="119"/>
    </location>
</feature>
<evidence type="ECO:0000256" key="7">
    <source>
        <dbReference type="SAM" id="Coils"/>
    </source>
</evidence>
<dbReference type="SUPFAM" id="SSF54928">
    <property type="entry name" value="RNA-binding domain, RBD"/>
    <property type="match status" value="1"/>
</dbReference>
<evidence type="ECO:0000256" key="2">
    <source>
        <dbReference type="ARBA" id="ARBA00022540"/>
    </source>
</evidence>
<dbReference type="Pfam" id="PF00076">
    <property type="entry name" value="RRM_1"/>
    <property type="match status" value="1"/>
</dbReference>
<dbReference type="PANTHER" id="PTHR14068">
    <property type="entry name" value="EUKARYOTIC TRANSLATION INITIATION FACTOR 3 EIF3 -RELATED"/>
    <property type="match status" value="1"/>
</dbReference>
<dbReference type="GO" id="GO:0001732">
    <property type="term" value="P:formation of cytoplasmic translation initiation complex"/>
    <property type="evidence" value="ECO:0007669"/>
    <property type="project" value="UniProtKB-UniRule"/>
</dbReference>
<evidence type="ECO:0000256" key="5">
    <source>
        <dbReference type="HAMAP-Rule" id="MF_03001"/>
    </source>
</evidence>
<proteinExistence type="inferred from homology"/>
<evidence type="ECO:0000256" key="4">
    <source>
        <dbReference type="ARBA" id="ARBA00022917"/>
    </source>
</evidence>
<dbReference type="EMBL" id="BRXY01000387">
    <property type="protein sequence ID" value="GMH91629.1"/>
    <property type="molecule type" value="Genomic_DNA"/>
</dbReference>
<comment type="function">
    <text evidence="6">Component of the eukaryotic translation initiation factor 3 (eIF-3) complex, which is involved in protein synthesis and, together with other initiation factors, stimulates binding of mRNA and methionyl-tRNAi to the 40S ribosome.</text>
</comment>
<dbReference type="GO" id="GO:0005852">
    <property type="term" value="C:eukaryotic translation initiation factor 3 complex"/>
    <property type="evidence" value="ECO:0007669"/>
    <property type="project" value="UniProtKB-UniRule"/>
</dbReference>
<dbReference type="Pfam" id="PF08662">
    <property type="entry name" value="eIF2A"/>
    <property type="match status" value="1"/>
</dbReference>
<dbReference type="Gene3D" id="3.30.70.330">
    <property type="match status" value="1"/>
</dbReference>
<dbReference type="GO" id="GO:0031369">
    <property type="term" value="F:translation initiation factor binding"/>
    <property type="evidence" value="ECO:0007669"/>
    <property type="project" value="InterPro"/>
</dbReference>
<dbReference type="GO" id="GO:0003723">
    <property type="term" value="F:RNA binding"/>
    <property type="evidence" value="ECO:0007669"/>
    <property type="project" value="UniProtKB-UniRule"/>
</dbReference>
<dbReference type="HAMAP" id="MF_03001">
    <property type="entry name" value="eIF3b"/>
    <property type="match status" value="1"/>
</dbReference>
<reference evidence="10" key="1">
    <citation type="journal article" date="2023" name="Commun. Biol.">
        <title>Genome analysis of Parmales, the sister group of diatoms, reveals the evolutionary specialization of diatoms from phago-mixotrophs to photoautotrophs.</title>
        <authorList>
            <person name="Ban H."/>
            <person name="Sato S."/>
            <person name="Yoshikawa S."/>
            <person name="Yamada K."/>
            <person name="Nakamura Y."/>
            <person name="Ichinomiya M."/>
            <person name="Sato N."/>
            <person name="Blanc-Mathieu R."/>
            <person name="Endo H."/>
            <person name="Kuwata A."/>
            <person name="Ogata H."/>
        </authorList>
    </citation>
    <scope>NUCLEOTIDE SEQUENCE [LARGE SCALE GENOMIC DNA]</scope>
    <source>
        <strain evidence="10">NIES 3701</strain>
    </source>
</reference>
<dbReference type="OrthoDB" id="10250414at2759"/>
<dbReference type="Proteomes" id="UP001165085">
    <property type="component" value="Unassembled WGS sequence"/>
</dbReference>
<dbReference type="PIRSF" id="PIRSF036424">
    <property type="entry name" value="eIF3b"/>
    <property type="match status" value="1"/>
</dbReference>
<keyword evidence="1 5" id="KW-0963">Cytoplasm</keyword>
<comment type="subcellular location">
    <subcellularLocation>
        <location evidence="5 6">Cytoplasm</location>
    </subcellularLocation>
</comment>
<accession>A0A9W7BQL6</accession>
<evidence type="ECO:0000256" key="6">
    <source>
        <dbReference type="PIRNR" id="PIRNR036424"/>
    </source>
</evidence>
<dbReference type="Gene3D" id="2.130.10.10">
    <property type="entry name" value="YVTN repeat-like/Quinoprotein amine dehydrogenase"/>
    <property type="match status" value="1"/>
</dbReference>
<sequence length="709" mass="80731">MTNLPSDEYEDYMSDGELQYEVKQPKLIENFSTTVIIANLPQVPESKVEKLTSVLKKLTGKVGTLSTATPPLMPMNGDKTHGFAFITFVSSADATKCVEAINSYQFDKSHKLSVHGYDDVCGLRDVPEKYVEKTARPYVPQADVGAWLRDPGQRDAFCIRQGHETEVHWADGLRDPVIDYDGSREKAAGIQWCKDRMEWSPKGSFMATIIKQKGVILWGGEKYEKLGRFAHADVDHVSFSPNEGYIMTVSNKPDAVDAVKIHDIKTGKMIRAFKLYPSDKFREEDEERGEINPPQFSWSYNDEYIARMGEDLITIYELPSMKLLEKKSLLADGIKEFQWSPGANTLAYWSPEKGNSPAQVNLVAIPSRKLLRSKNLFQVNSVLMSWQDEGRFLGCKVLRHTKSKKTVYNNFELFRVMEEGVPVEMLDVKDAVFNFRWEPGGSRFAMVHAENAGATRMNVSFYDMDKTVKADEAGTKKKGKKLTEGQVLPELNLVTTLVDRQCSSLFWSPAGGVIVLASLGDSSSGSLEFYDVNQTITLAMREHYRATDVNWDPSGRMVSTSVCQPLNGAYFKFQMDNGYMLWSFQGKQLFIAAYENFYQFKWRPRKVVLSKEAVKEVETNIKKYEREFDRADKERAKALYLEETKGKRLQRKTFRDRVADLRAVYKSQKQQRIAMNGGYDSDDDSNFTTTIVKMTEIIDTKETVIDEFP</sequence>
<keyword evidence="10" id="KW-1185">Reference proteome</keyword>